<proteinExistence type="predicted"/>
<evidence type="ECO:0000256" key="1">
    <source>
        <dbReference type="SAM" id="Phobius"/>
    </source>
</evidence>
<feature type="transmembrane region" description="Helical" evidence="1">
    <location>
        <begin position="232"/>
        <end position="252"/>
    </location>
</feature>
<evidence type="ECO:0008006" key="4">
    <source>
        <dbReference type="Google" id="ProtNLM"/>
    </source>
</evidence>
<dbReference type="RefSeq" id="WP_284222177.1">
    <property type="nucleotide sequence ID" value="NZ_BSOY01000023.1"/>
</dbReference>
<evidence type="ECO:0000313" key="3">
    <source>
        <dbReference type="Proteomes" id="UP001156921"/>
    </source>
</evidence>
<organism evidence="2 3">
    <name type="scientific">Brevundimonas denitrificans</name>
    <dbReference type="NCBI Taxonomy" id="1443434"/>
    <lineage>
        <taxon>Bacteria</taxon>
        <taxon>Pseudomonadati</taxon>
        <taxon>Pseudomonadota</taxon>
        <taxon>Alphaproteobacteria</taxon>
        <taxon>Caulobacterales</taxon>
        <taxon>Caulobacteraceae</taxon>
        <taxon>Brevundimonas</taxon>
    </lineage>
</organism>
<gene>
    <name evidence="2" type="ORF">GCM10007859_13340</name>
</gene>
<keyword evidence="1" id="KW-1133">Transmembrane helix</keyword>
<name>A0ABQ6BJ44_9CAUL</name>
<accession>A0ABQ6BJ44</accession>
<feature type="transmembrane region" description="Helical" evidence="1">
    <location>
        <begin position="57"/>
        <end position="74"/>
    </location>
</feature>
<reference evidence="3" key="1">
    <citation type="journal article" date="2019" name="Int. J. Syst. Evol. Microbiol.">
        <title>The Global Catalogue of Microorganisms (GCM) 10K type strain sequencing project: providing services to taxonomists for standard genome sequencing and annotation.</title>
        <authorList>
            <consortium name="The Broad Institute Genomics Platform"/>
            <consortium name="The Broad Institute Genome Sequencing Center for Infectious Disease"/>
            <person name="Wu L."/>
            <person name="Ma J."/>
        </authorList>
    </citation>
    <scope>NUCLEOTIDE SEQUENCE [LARGE SCALE GENOMIC DNA]</scope>
    <source>
        <strain evidence="3">NBRC 110107</strain>
    </source>
</reference>
<keyword evidence="1" id="KW-0812">Transmembrane</keyword>
<sequence>MTKATGATDHSFEIRSLEHFRSLKRSVLLITSAALVVALGTGELSLGGVVLPGDRSLAFGLLLGAAVYYAWGAVQELRFAQWANSDFALDSQSFQQAFEGVQAELTSIKRDMNNAKPNLVDAAQKLHQFYAATEHLPTQFADLEKSFAEKVKIAERAPNWQSNWREIWSRMSDTIVATISDWKSKSGDADAALGNALQSHPWLESVALRLQRLEDRTLVFSRRISQGRRAHFAWWDIGGPAGLLTLTTVVGLPHLAALVGRIATFADVVGTWWTAIVAALQSGTVG</sequence>
<feature type="transmembrane region" description="Helical" evidence="1">
    <location>
        <begin position="27"/>
        <end position="51"/>
    </location>
</feature>
<keyword evidence="3" id="KW-1185">Reference proteome</keyword>
<dbReference type="EMBL" id="BSOY01000023">
    <property type="protein sequence ID" value="GLS01321.1"/>
    <property type="molecule type" value="Genomic_DNA"/>
</dbReference>
<keyword evidence="1" id="KW-0472">Membrane</keyword>
<protein>
    <recommendedName>
        <fullName evidence="4">DUF4231 domain-containing protein</fullName>
    </recommendedName>
</protein>
<dbReference type="Proteomes" id="UP001156921">
    <property type="component" value="Unassembled WGS sequence"/>
</dbReference>
<feature type="transmembrane region" description="Helical" evidence="1">
    <location>
        <begin position="258"/>
        <end position="280"/>
    </location>
</feature>
<evidence type="ECO:0000313" key="2">
    <source>
        <dbReference type="EMBL" id="GLS01321.1"/>
    </source>
</evidence>
<comment type="caution">
    <text evidence="2">The sequence shown here is derived from an EMBL/GenBank/DDBJ whole genome shotgun (WGS) entry which is preliminary data.</text>
</comment>